<dbReference type="PANTHER" id="PTHR10625:SF5">
    <property type="entry name" value="HISTONE DEACETYLASE"/>
    <property type="match status" value="1"/>
</dbReference>
<comment type="subcellular location">
    <subcellularLocation>
        <location evidence="1">Nucleus</location>
    </subcellularLocation>
</comment>
<evidence type="ECO:0000256" key="11">
    <source>
        <dbReference type="SAM" id="MobiDB-lite"/>
    </source>
</evidence>
<dbReference type="SUPFAM" id="SSF51126">
    <property type="entry name" value="Pectin lyase-like"/>
    <property type="match status" value="2"/>
</dbReference>
<evidence type="ECO:0000313" key="14">
    <source>
        <dbReference type="Proteomes" id="UP000444721"/>
    </source>
</evidence>
<organism evidence="13 14">
    <name type="scientific">Naegleria fowleri</name>
    <name type="common">Brain eating amoeba</name>
    <dbReference type="NCBI Taxonomy" id="5763"/>
    <lineage>
        <taxon>Eukaryota</taxon>
        <taxon>Discoba</taxon>
        <taxon>Heterolobosea</taxon>
        <taxon>Tetramitia</taxon>
        <taxon>Eutetramitia</taxon>
        <taxon>Vahlkampfiidae</taxon>
        <taxon>Naegleria</taxon>
    </lineage>
</organism>
<dbReference type="InterPro" id="IPR023801">
    <property type="entry name" value="His_deacetylse_dom"/>
</dbReference>
<proteinExistence type="inferred from homology"/>
<evidence type="ECO:0000256" key="3">
    <source>
        <dbReference type="ARBA" id="ARBA00012111"/>
    </source>
</evidence>
<feature type="region of interest" description="Disordered" evidence="11">
    <location>
        <begin position="220"/>
        <end position="255"/>
    </location>
</feature>
<dbReference type="PANTHER" id="PTHR10625">
    <property type="entry name" value="HISTONE DEACETYLASE HDAC1-RELATED"/>
    <property type="match status" value="1"/>
</dbReference>
<keyword evidence="10" id="KW-0539">Nucleus</keyword>
<evidence type="ECO:0000256" key="7">
    <source>
        <dbReference type="ARBA" id="ARBA00022853"/>
    </source>
</evidence>
<evidence type="ECO:0000256" key="1">
    <source>
        <dbReference type="ARBA" id="ARBA00004123"/>
    </source>
</evidence>
<dbReference type="InterPro" id="IPR012334">
    <property type="entry name" value="Pectin_lyas_fold"/>
</dbReference>
<evidence type="ECO:0000256" key="8">
    <source>
        <dbReference type="ARBA" id="ARBA00023015"/>
    </source>
</evidence>
<dbReference type="Proteomes" id="UP000444721">
    <property type="component" value="Unassembled WGS sequence"/>
</dbReference>
<dbReference type="Pfam" id="PF12738">
    <property type="entry name" value="PTCB-BRCT"/>
    <property type="match status" value="1"/>
</dbReference>
<evidence type="ECO:0000256" key="4">
    <source>
        <dbReference type="ARBA" id="ARBA00022491"/>
    </source>
</evidence>
<dbReference type="Gene3D" id="3.40.800.20">
    <property type="entry name" value="Histone deacetylase domain"/>
    <property type="match status" value="1"/>
</dbReference>
<keyword evidence="5" id="KW-0677">Repeat</keyword>
<dbReference type="GO" id="GO:0141221">
    <property type="term" value="F:histone deacetylase activity, hydrolytic mechanism"/>
    <property type="evidence" value="ECO:0007669"/>
    <property type="project" value="UniProtKB-EC"/>
</dbReference>
<evidence type="ECO:0000256" key="10">
    <source>
        <dbReference type="ARBA" id="ARBA00023242"/>
    </source>
</evidence>
<dbReference type="Gene3D" id="2.160.20.10">
    <property type="entry name" value="Single-stranded right-handed beta-helix, Pectin lyase-like"/>
    <property type="match status" value="2"/>
</dbReference>
<dbReference type="InterPro" id="IPR001357">
    <property type="entry name" value="BRCT_dom"/>
</dbReference>
<evidence type="ECO:0000256" key="9">
    <source>
        <dbReference type="ARBA" id="ARBA00023163"/>
    </source>
</evidence>
<evidence type="ECO:0000256" key="2">
    <source>
        <dbReference type="ARBA" id="ARBA00007738"/>
    </source>
</evidence>
<keyword evidence="7" id="KW-0156">Chromatin regulator</keyword>
<dbReference type="NCBIfam" id="TIGR03804">
    <property type="entry name" value="para_beta_helix"/>
    <property type="match status" value="1"/>
</dbReference>
<dbReference type="EC" id="3.5.1.98" evidence="3"/>
<dbReference type="VEuPathDB" id="AmoebaDB:FDP41_013565"/>
<dbReference type="SMART" id="SM00292">
    <property type="entry name" value="BRCT"/>
    <property type="match status" value="2"/>
</dbReference>
<evidence type="ECO:0000256" key="6">
    <source>
        <dbReference type="ARBA" id="ARBA00022801"/>
    </source>
</evidence>
<dbReference type="CDD" id="cd09992">
    <property type="entry name" value="HDAC_classII"/>
    <property type="match status" value="1"/>
</dbReference>
<comment type="caution">
    <text evidence="13">The sequence shown here is derived from an EMBL/GenBank/DDBJ whole genome shotgun (WGS) entry which is preliminary data.</text>
</comment>
<dbReference type="InterPro" id="IPR007742">
    <property type="entry name" value="NosD_dom"/>
</dbReference>
<dbReference type="Pfam" id="PF00533">
    <property type="entry name" value="BRCT"/>
    <property type="match status" value="1"/>
</dbReference>
<feature type="domain" description="BRCT" evidence="12">
    <location>
        <begin position="31"/>
        <end position="108"/>
    </location>
</feature>
<dbReference type="VEuPathDB" id="AmoebaDB:NfTy_028020"/>
<dbReference type="SMART" id="SM00710">
    <property type="entry name" value="PbH1"/>
    <property type="match status" value="12"/>
</dbReference>
<comment type="similarity">
    <text evidence="2">Belongs to the histone deacetylase family. HD type 2 subfamily.</text>
</comment>
<dbReference type="CDD" id="cd17711">
    <property type="entry name" value="BRCT_PAXIP1_rpt3"/>
    <property type="match status" value="1"/>
</dbReference>
<evidence type="ECO:0000256" key="5">
    <source>
        <dbReference type="ARBA" id="ARBA00022737"/>
    </source>
</evidence>
<dbReference type="InterPro" id="IPR023696">
    <property type="entry name" value="Ureohydrolase_dom_sf"/>
</dbReference>
<dbReference type="Pfam" id="PF00850">
    <property type="entry name" value="Hist_deacetyl"/>
    <property type="match status" value="1"/>
</dbReference>
<dbReference type="RefSeq" id="XP_044565064.1">
    <property type="nucleotide sequence ID" value="XM_044704209.1"/>
</dbReference>
<keyword evidence="8" id="KW-0805">Transcription regulation</keyword>
<keyword evidence="14" id="KW-1185">Reference proteome</keyword>
<dbReference type="Pfam" id="PF13229">
    <property type="entry name" value="Beta_helix"/>
    <property type="match status" value="1"/>
</dbReference>
<reference evidence="13 14" key="1">
    <citation type="journal article" date="2019" name="Sci. Rep.">
        <title>Nanopore sequencing improves the draft genome of the human pathogenic amoeba Naegleria fowleri.</title>
        <authorList>
            <person name="Liechti N."/>
            <person name="Schurch N."/>
            <person name="Bruggmann R."/>
            <person name="Wittwer M."/>
        </authorList>
    </citation>
    <scope>NUCLEOTIDE SEQUENCE [LARGE SCALE GENOMIC DNA]</scope>
    <source>
        <strain evidence="13 14">ATCC 30894</strain>
    </source>
</reference>
<gene>
    <name evidence="13" type="ORF">FDP41_013565</name>
</gene>
<dbReference type="InterPro" id="IPR000286">
    <property type="entry name" value="HDACs"/>
</dbReference>
<dbReference type="OrthoDB" id="424012at2759"/>
<dbReference type="InterPro" id="IPR036420">
    <property type="entry name" value="BRCT_dom_sf"/>
</dbReference>
<dbReference type="PROSITE" id="PS50172">
    <property type="entry name" value="BRCT"/>
    <property type="match status" value="2"/>
</dbReference>
<dbReference type="InterPro" id="IPR022441">
    <property type="entry name" value="Para_beta_helix_rpt-2"/>
</dbReference>
<dbReference type="InterPro" id="IPR006626">
    <property type="entry name" value="PbH1"/>
</dbReference>
<dbReference type="EMBL" id="VFQX01000019">
    <property type="protein sequence ID" value="KAF0980351.1"/>
    <property type="molecule type" value="Genomic_DNA"/>
</dbReference>
<keyword evidence="4" id="KW-0678">Repressor</keyword>
<dbReference type="InterPro" id="IPR011050">
    <property type="entry name" value="Pectin_lyase_fold/virulence"/>
</dbReference>
<dbReference type="SMART" id="SM00722">
    <property type="entry name" value="CASH"/>
    <property type="match status" value="2"/>
</dbReference>
<dbReference type="InterPro" id="IPR037138">
    <property type="entry name" value="His_deacetylse_dom_sf"/>
</dbReference>
<dbReference type="VEuPathDB" id="AmoebaDB:NF0019960"/>
<dbReference type="SUPFAM" id="SSF52113">
    <property type="entry name" value="BRCT domain"/>
    <property type="match status" value="2"/>
</dbReference>
<dbReference type="GeneID" id="68120780"/>
<dbReference type="Pfam" id="PF05048">
    <property type="entry name" value="NosD"/>
    <property type="match status" value="1"/>
</dbReference>
<dbReference type="InterPro" id="IPR006633">
    <property type="entry name" value="Carb-bd_sugar_hydrolysis-dom"/>
</dbReference>
<dbReference type="Gene3D" id="3.40.50.10190">
    <property type="entry name" value="BRCT domain"/>
    <property type="match status" value="2"/>
</dbReference>
<evidence type="ECO:0000259" key="12">
    <source>
        <dbReference type="PROSITE" id="PS50172"/>
    </source>
</evidence>
<dbReference type="OMA" id="DECEIMK"/>
<keyword evidence="9" id="KW-0804">Transcription</keyword>
<accession>A0A6A5C0B9</accession>
<feature type="domain" description="BRCT" evidence="12">
    <location>
        <begin position="142"/>
        <end position="225"/>
    </location>
</feature>
<sequence length="1330" mass="148400">MSTPPTISNRRKGPQTRTTNAISVAGINLEDVPEFLEGCVFLVDTINFDENEAELYREMIKKLGGEVTTVYKSTITHLLTSLQKGENYFKALEDKKTIVSSFWLDDCILVHGVQPLVITEKHGRKIQNPLHYPVKDYPITEMQSFNFALSGFSKKEKLRFQYLITAMGAKFSSNMTQENTHLLYKVPNGPKYETSIKWGIKRVDKNWLFECARDWKLVPIPSTTDDNQNQNQKRNLESQDASTKKRKTEEEYEHPSIESLMTSQYRKYLFLTLDSIEQLKTYCEKVLVEKNNSKVLLVKQSSESNEPVIDMDSFLNGRLDIQEFIEKNKHNLTVIDSERSMADLLSTSQSAESGTESKFLILGPIEIPTMEALNVQSYQPKKTGLLYDPRMCLHEGPIPETPVRISHIWNMIQENHLLDECEIMKSREVTTQELSLVHSEKYINDFFEFKGQFTPTESFNMLLQGIVSDNEYKNEDIHVNQFSLKAARLAAGGVIKLTEKVLNGELDNGMAIIRPPGHHAQTEDPMGFCFFNNVAVAARAAQKFKNVNKVAIIDFDIHHGNGTQEIFEDDPSVLYVSIHRFEQNYFPGTGSLEEVGIGKGEGFTLNVPLPPKDFKMSPTATFGDADYIAIFRQIIIPVCNEFAPDLVIVSAGFDAAKGDILGKRMSLTSTGYEHIIAMLKQLAGGKLVLALEGGYKTDVTASCATASLKSLLNHPLTPLTSKPPSKATNIAIKQVIAQHAPYWKCLKAFTEVFLEEGIGQQVPLKSIRSHPKYVTVVPNTSSKPIKQPEEDVEMIDQTPLLEEPSTSPRVVPKENIITVDIHGKGDFCTISEALAFVEKIGENLNVEELSSSETFKQKVIIFLKLGLYQEQQEVVINSKFSHKIIHIIGEDQIDGSGCPIIFSKTPFTISNSNVVIENLYFKKNDEYDTGLKIDTHCECEIRNCRFRKVNIVSNSSETNLKITNCEFKDVNGVACDIHGSVVTMDKCKFLFNATAVQCDKTTIKLSNSLVSSQTGKAIILNQSSGSIHNNEIIRNKGLGIQLTNDCRDVKIFENSIFGQASAGIVAHEKCKVTIKNNKIFENQFACIEISVNCTADVIENEIYRGKLCGILFVDGCSGVIEGNKIYENSFAGIEIRNSFPIIRNNIISNNLQSGIHLKGQLTDTRVLITGNEIFENNFSGIEVKSHAHPQIIGNTIRNGKKQGVVLIEQAKAHIERNEISGNASDGISMVGHSEIVVKENQIKMNKTSGIRAKESSAVITDNLITANGESAIVIKGCETIEIARNTISEHHSHASIAISECNSFNLTQDNVFVNNLSNLDPTQGFVVWKK</sequence>
<dbReference type="SUPFAM" id="SSF52768">
    <property type="entry name" value="Arginase/deacetylase"/>
    <property type="match status" value="1"/>
</dbReference>
<dbReference type="InterPro" id="IPR039448">
    <property type="entry name" value="Beta_helix"/>
</dbReference>
<dbReference type="GO" id="GO:0040029">
    <property type="term" value="P:epigenetic regulation of gene expression"/>
    <property type="evidence" value="ECO:0007669"/>
    <property type="project" value="TreeGrafter"/>
</dbReference>
<keyword evidence="6" id="KW-0378">Hydrolase</keyword>
<evidence type="ECO:0000313" key="13">
    <source>
        <dbReference type="EMBL" id="KAF0980351.1"/>
    </source>
</evidence>
<feature type="compositionally biased region" description="Polar residues" evidence="11">
    <location>
        <begin position="221"/>
        <end position="241"/>
    </location>
</feature>
<protein>
    <recommendedName>
        <fullName evidence="3">histone deacetylase</fullName>
        <ecNumber evidence="3">3.5.1.98</ecNumber>
    </recommendedName>
</protein>
<name>A0A6A5C0B9_NAEFO</name>
<dbReference type="PRINTS" id="PR01270">
    <property type="entry name" value="HDASUPER"/>
</dbReference>
<dbReference type="GO" id="GO:0000118">
    <property type="term" value="C:histone deacetylase complex"/>
    <property type="evidence" value="ECO:0007669"/>
    <property type="project" value="TreeGrafter"/>
</dbReference>